<gene>
    <name evidence="4" type="ORF">Cni_G16777</name>
</gene>
<evidence type="ECO:0000259" key="3">
    <source>
        <dbReference type="Pfam" id="PF11883"/>
    </source>
</evidence>
<dbReference type="PANTHER" id="PTHR27006:SF587">
    <property type="entry name" value="RECEPTOR-LIKE SERINE_THREONINE-PROTEIN KINASE"/>
    <property type="match status" value="1"/>
</dbReference>
<feature type="domain" description="Serine-threonine/tyrosine-protein kinase catalytic" evidence="2">
    <location>
        <begin position="1"/>
        <end position="102"/>
    </location>
</feature>
<dbReference type="AlphaFoldDB" id="A0AAQ3QH46"/>
<evidence type="ECO:0000313" key="4">
    <source>
        <dbReference type="EMBL" id="WOL08025.1"/>
    </source>
</evidence>
<dbReference type="SUPFAM" id="SSF56112">
    <property type="entry name" value="Protein kinase-like (PK-like)"/>
    <property type="match status" value="1"/>
</dbReference>
<proteinExistence type="predicted"/>
<reference evidence="4 5" key="1">
    <citation type="submission" date="2023-10" db="EMBL/GenBank/DDBJ databases">
        <title>Chromosome-scale genome assembly provides insights into flower coloration mechanisms of Canna indica.</title>
        <authorList>
            <person name="Li C."/>
        </authorList>
    </citation>
    <scope>NUCLEOTIDE SEQUENCE [LARGE SCALE GENOMIC DNA]</scope>
    <source>
        <tissue evidence="4">Flower</tissue>
    </source>
</reference>
<dbReference type="InterPro" id="IPR001245">
    <property type="entry name" value="Ser-Thr/Tyr_kinase_cat_dom"/>
</dbReference>
<keyword evidence="4" id="KW-0808">Transferase</keyword>
<evidence type="ECO:0000259" key="2">
    <source>
        <dbReference type="Pfam" id="PF07714"/>
    </source>
</evidence>
<sequence>MSPEYAMDGIFSVKSDVFSFGVLILEIITSRRNRGLYHSSHHLNLIGHVWTLWKEDKVFEIVDKSIADSFSMAEILSCMKVGLLCVQELSRDRPTMSSVVRLLGSDSTLLPEPKQPGYANSNSLSNDTDSSTSTQHLSTNNVSMTVLEGR</sequence>
<dbReference type="Pfam" id="PF07714">
    <property type="entry name" value="PK_Tyr_Ser-Thr"/>
    <property type="match status" value="1"/>
</dbReference>
<feature type="compositionally biased region" description="Low complexity" evidence="1">
    <location>
        <begin position="120"/>
        <end position="134"/>
    </location>
</feature>
<dbReference type="PANTHER" id="PTHR27006">
    <property type="entry name" value="PROMASTIGOTE SURFACE ANTIGEN PROTEIN PSA"/>
    <property type="match status" value="1"/>
</dbReference>
<protein>
    <submittedName>
        <fullName evidence="4">Receptor-like serine/threonine-protein kinase SD1-6</fullName>
    </submittedName>
</protein>
<dbReference type="InterPro" id="IPR011009">
    <property type="entry name" value="Kinase-like_dom_sf"/>
</dbReference>
<feature type="region of interest" description="Disordered" evidence="1">
    <location>
        <begin position="107"/>
        <end position="150"/>
    </location>
</feature>
<dbReference type="InterPro" id="IPR021820">
    <property type="entry name" value="S-locus_recpt_kinase_C"/>
</dbReference>
<keyword evidence="4" id="KW-0675">Receptor</keyword>
<organism evidence="4 5">
    <name type="scientific">Canna indica</name>
    <name type="common">Indian-shot</name>
    <dbReference type="NCBI Taxonomy" id="4628"/>
    <lineage>
        <taxon>Eukaryota</taxon>
        <taxon>Viridiplantae</taxon>
        <taxon>Streptophyta</taxon>
        <taxon>Embryophyta</taxon>
        <taxon>Tracheophyta</taxon>
        <taxon>Spermatophyta</taxon>
        <taxon>Magnoliopsida</taxon>
        <taxon>Liliopsida</taxon>
        <taxon>Zingiberales</taxon>
        <taxon>Cannaceae</taxon>
        <taxon>Canna</taxon>
    </lineage>
</organism>
<evidence type="ECO:0000256" key="1">
    <source>
        <dbReference type="SAM" id="MobiDB-lite"/>
    </source>
</evidence>
<dbReference type="EMBL" id="CP136894">
    <property type="protein sequence ID" value="WOL08025.1"/>
    <property type="molecule type" value="Genomic_DNA"/>
</dbReference>
<evidence type="ECO:0000313" key="5">
    <source>
        <dbReference type="Proteomes" id="UP001327560"/>
    </source>
</evidence>
<dbReference type="Gene3D" id="1.10.510.10">
    <property type="entry name" value="Transferase(Phosphotransferase) domain 1"/>
    <property type="match status" value="1"/>
</dbReference>
<dbReference type="Proteomes" id="UP001327560">
    <property type="component" value="Chromosome 5"/>
</dbReference>
<accession>A0AAQ3QH46</accession>
<feature type="domain" description="S-locus receptor kinase C-terminal" evidence="3">
    <location>
        <begin position="105"/>
        <end position="150"/>
    </location>
</feature>
<keyword evidence="5" id="KW-1185">Reference proteome</keyword>
<name>A0AAQ3QH46_9LILI</name>
<feature type="compositionally biased region" description="Polar residues" evidence="1">
    <location>
        <begin position="135"/>
        <end position="144"/>
    </location>
</feature>
<dbReference type="GO" id="GO:0004674">
    <property type="term" value="F:protein serine/threonine kinase activity"/>
    <property type="evidence" value="ECO:0007669"/>
    <property type="project" value="InterPro"/>
</dbReference>
<dbReference type="Pfam" id="PF11883">
    <property type="entry name" value="DUF3403"/>
    <property type="match status" value="1"/>
</dbReference>
<keyword evidence="4" id="KW-0418">Kinase</keyword>